<evidence type="ECO:0000256" key="5">
    <source>
        <dbReference type="ARBA" id="ARBA00022840"/>
    </source>
</evidence>
<dbReference type="InterPro" id="IPR021911">
    <property type="entry name" value="ATAD3_N"/>
</dbReference>
<dbReference type="Gene3D" id="3.40.50.300">
    <property type="entry name" value="P-loop containing nucleotide triphosphate hydrolases"/>
    <property type="match status" value="1"/>
</dbReference>
<comment type="caution">
    <text evidence="11">The sequence shown here is derived from an EMBL/GenBank/DDBJ whole genome shotgun (WGS) entry which is preliminary data.</text>
</comment>
<feature type="non-terminal residue" evidence="11">
    <location>
        <position position="562"/>
    </location>
</feature>
<evidence type="ECO:0000256" key="4">
    <source>
        <dbReference type="ARBA" id="ARBA00022792"/>
    </source>
</evidence>
<reference evidence="11" key="1">
    <citation type="submission" date="2021-02" db="EMBL/GenBank/DDBJ databases">
        <title>First Annotated Genome of the Yellow-green Alga Tribonema minus.</title>
        <authorList>
            <person name="Mahan K.M."/>
        </authorList>
    </citation>
    <scope>NUCLEOTIDE SEQUENCE</scope>
    <source>
        <strain evidence="11">UTEX B ZZ1240</strain>
    </source>
</reference>
<evidence type="ECO:0000313" key="12">
    <source>
        <dbReference type="Proteomes" id="UP000664859"/>
    </source>
</evidence>
<dbReference type="InterPro" id="IPR003959">
    <property type="entry name" value="ATPase_AAA_core"/>
</dbReference>
<dbReference type="GO" id="GO:0008270">
    <property type="term" value="F:zinc ion binding"/>
    <property type="evidence" value="ECO:0007669"/>
    <property type="project" value="TreeGrafter"/>
</dbReference>
<dbReference type="InterPro" id="IPR003593">
    <property type="entry name" value="AAA+_ATPase"/>
</dbReference>
<keyword evidence="4" id="KW-0999">Mitochondrion inner membrane</keyword>
<evidence type="ECO:0000259" key="10">
    <source>
        <dbReference type="SMART" id="SM00382"/>
    </source>
</evidence>
<evidence type="ECO:0000256" key="3">
    <source>
        <dbReference type="ARBA" id="ARBA00022741"/>
    </source>
</evidence>
<comment type="subcellular location">
    <subcellularLocation>
        <location evidence="1">Mitochondrion inner membrane</location>
    </subcellularLocation>
    <subcellularLocation>
        <location evidence="2">Mitochondrion matrix</location>
        <location evidence="2">Mitochondrion nucleoid</location>
    </subcellularLocation>
</comment>
<dbReference type="GO" id="GO:0016887">
    <property type="term" value="F:ATP hydrolysis activity"/>
    <property type="evidence" value="ECO:0007669"/>
    <property type="project" value="InterPro"/>
</dbReference>
<proteinExistence type="predicted"/>
<keyword evidence="5" id="KW-0067">ATP-binding</keyword>
<dbReference type="EMBL" id="JAFCMP010000531">
    <property type="protein sequence ID" value="KAG5176903.1"/>
    <property type="molecule type" value="Genomic_DNA"/>
</dbReference>
<sequence length="562" mass="62942">GGGFDPTALEDAVALMNEMPRGTAGQMRLQQLRTQEYKIQDEHRKKLDEVKEYCRQADQVIRAKEAEEGRSFRKLQGEHEQTREQYKDQLRRKLDADARTYEEQDRCREARMAEEAAAREDQIRRQTLEYAARLRQQTDQLRVKAETEGGILAERKNHDIRMEQLRQDRRESRQTLLESIRLAGATLGGGASEFLANRQEMTAAVVTLSAAALGIYAAKTGTGVAGRFVEARLGRPSLVRETSRRSALDAARHPWRTLRHVALRGRAGDALAGDIKGGRPRAIFDKALEARLRRVAESSANTRRNRAPFRHLLLYGPPGTGKTLFAKGLAQASGMDYAIMTGGDIAPLGREAVSEMHKVFDWAQTSRRGVVLFVDEADAFLRRRSTEVISEDMRNALNAFLYRTGEATDRFMVVYASNQPEQFDDAINDRIDELVPFDLPGVEERRRMLDSYMLKYLLEAHAARSGIAALGVEEHHMAAAAAATEGFSGREISKLAIAWQAAAYGSEKCEFTPELMEEVLQAFLAQKATKQAWDADAMEGHVDEDAADGMPLRGYEGMPRLV</sequence>
<keyword evidence="8" id="KW-0472">Membrane</keyword>
<keyword evidence="9" id="KW-1135">Mitochondrion nucleoid</keyword>
<organism evidence="11 12">
    <name type="scientific">Tribonema minus</name>
    <dbReference type="NCBI Taxonomy" id="303371"/>
    <lineage>
        <taxon>Eukaryota</taxon>
        <taxon>Sar</taxon>
        <taxon>Stramenopiles</taxon>
        <taxon>Ochrophyta</taxon>
        <taxon>PX clade</taxon>
        <taxon>Xanthophyceae</taxon>
        <taxon>Tribonematales</taxon>
        <taxon>Tribonemataceae</taxon>
        <taxon>Tribonema</taxon>
    </lineage>
</organism>
<evidence type="ECO:0000256" key="6">
    <source>
        <dbReference type="ARBA" id="ARBA00023054"/>
    </source>
</evidence>
<dbReference type="PANTHER" id="PTHR23075:SF0">
    <property type="entry name" value="ATPASE FAMILY AAA DOMAIN-CONTAINING PROTEIN 3"/>
    <property type="match status" value="1"/>
</dbReference>
<dbReference type="GO" id="GO:0005743">
    <property type="term" value="C:mitochondrial inner membrane"/>
    <property type="evidence" value="ECO:0007669"/>
    <property type="project" value="UniProtKB-SubCell"/>
</dbReference>
<feature type="domain" description="AAA+ ATPase" evidence="10">
    <location>
        <begin position="308"/>
        <end position="441"/>
    </location>
</feature>
<evidence type="ECO:0000313" key="11">
    <source>
        <dbReference type="EMBL" id="KAG5176903.1"/>
    </source>
</evidence>
<evidence type="ECO:0000256" key="9">
    <source>
        <dbReference type="ARBA" id="ARBA00023271"/>
    </source>
</evidence>
<dbReference type="Pfam" id="PF12037">
    <property type="entry name" value="ATAD3_N"/>
    <property type="match status" value="1"/>
</dbReference>
<dbReference type="Pfam" id="PF00004">
    <property type="entry name" value="AAA"/>
    <property type="match status" value="1"/>
</dbReference>
<keyword evidence="3" id="KW-0547">Nucleotide-binding</keyword>
<dbReference type="Proteomes" id="UP000664859">
    <property type="component" value="Unassembled WGS sequence"/>
</dbReference>
<dbReference type="SUPFAM" id="SSF52540">
    <property type="entry name" value="P-loop containing nucleoside triphosphate hydrolases"/>
    <property type="match status" value="1"/>
</dbReference>
<dbReference type="InterPro" id="IPR027417">
    <property type="entry name" value="P-loop_NTPase"/>
</dbReference>
<dbReference type="FunFam" id="3.40.50.300:FF:001717">
    <property type="entry name" value="ATPase family AAA domain-containing protein"/>
    <property type="match status" value="1"/>
</dbReference>
<evidence type="ECO:0000256" key="2">
    <source>
        <dbReference type="ARBA" id="ARBA00004436"/>
    </source>
</evidence>
<dbReference type="GO" id="GO:0007005">
    <property type="term" value="P:mitochondrion organization"/>
    <property type="evidence" value="ECO:0007669"/>
    <property type="project" value="TreeGrafter"/>
</dbReference>
<evidence type="ECO:0000256" key="1">
    <source>
        <dbReference type="ARBA" id="ARBA00004273"/>
    </source>
</evidence>
<protein>
    <recommendedName>
        <fullName evidence="10">AAA+ ATPase domain-containing protein</fullName>
    </recommendedName>
</protein>
<dbReference type="OrthoDB" id="199596at2759"/>
<dbReference type="AlphaFoldDB" id="A0A836C9L2"/>
<dbReference type="SMART" id="SM00382">
    <property type="entry name" value="AAA"/>
    <property type="match status" value="1"/>
</dbReference>
<keyword evidence="7" id="KW-0496">Mitochondrion</keyword>
<gene>
    <name evidence="11" type="ORF">JKP88DRAFT_170782</name>
</gene>
<keyword evidence="12" id="KW-1185">Reference proteome</keyword>
<dbReference type="PANTHER" id="PTHR23075">
    <property type="entry name" value="PUTATIVE ATP-ASE"/>
    <property type="match status" value="1"/>
</dbReference>
<accession>A0A836C9L2</accession>
<evidence type="ECO:0000256" key="8">
    <source>
        <dbReference type="ARBA" id="ARBA00023136"/>
    </source>
</evidence>
<keyword evidence="6" id="KW-0175">Coiled coil</keyword>
<dbReference type="GO" id="GO:0005524">
    <property type="term" value="F:ATP binding"/>
    <property type="evidence" value="ECO:0007669"/>
    <property type="project" value="UniProtKB-KW"/>
</dbReference>
<dbReference type="GO" id="GO:0042645">
    <property type="term" value="C:mitochondrial nucleoid"/>
    <property type="evidence" value="ECO:0007669"/>
    <property type="project" value="UniProtKB-SubCell"/>
</dbReference>
<evidence type="ECO:0000256" key="7">
    <source>
        <dbReference type="ARBA" id="ARBA00023128"/>
    </source>
</evidence>
<name>A0A836C9L2_9STRA</name>